<comment type="subcellular location">
    <subcellularLocation>
        <location evidence="1 9">Cell membrane</location>
        <topology evidence="1 9">Multi-pass membrane protein</topology>
    </subcellularLocation>
</comment>
<feature type="transmembrane region" description="Helical" evidence="9">
    <location>
        <begin position="65"/>
        <end position="85"/>
    </location>
</feature>
<evidence type="ECO:0000256" key="9">
    <source>
        <dbReference type="HAMAP-Rule" id="MF_01148"/>
    </source>
</evidence>
<dbReference type="HAMAP" id="MF_01148">
    <property type="entry name" value="Lnt"/>
    <property type="match status" value="1"/>
</dbReference>
<dbReference type="CDD" id="cd07571">
    <property type="entry name" value="ALP_N-acyl_transferase"/>
    <property type="match status" value="1"/>
</dbReference>
<sequence>MPLAWFLSLPEKFSCWPLKRRGAFVFAAGAFSVPALPPYGLWLVLAITLPLLYAILSTSRSAKTAFLEGWLFAFGYFGFGLMWIGNALLVEGNPFSWVWPLAIAGLPALLGLFYGVMAMLLHRFRKPGTLLSGWLAFVGGLALTEWLRGHLFTGFPWNLYGYAWNNTATITQSVWLFGSYGLTLVTIFWALLPSLLWCGAKKQQTMALCLLGGLSFLGLQIWGYARLSNNPIDLRSDVVVRLVQPNIPQEDKWDSRKANDNARKLLSLTTPDERDAGTTTLIIWPETAVTETFLMHPNVKPAVQEILETYRHPAFLLTGLLRREIGPANNTEYYYNSLATYDSGLNQIALYDKFHLVPFGEYIPLQNLIPLDPFVNFSGFERGKGAQTQTVKKGITISPLVCYEIIFPHAVTNNQPQRPDLIVNVTNDAWYGDSAGPRQHLAMARFRAIEEGISVARAANTGISGLFDPYGRLLADIDLGEAGAKNISLPRASERGPYSALGDCPFAIMLASLFVGAYFYSRKGKH</sequence>
<evidence type="ECO:0000313" key="11">
    <source>
        <dbReference type="EMBL" id="QQG35511.1"/>
    </source>
</evidence>
<evidence type="ECO:0000256" key="4">
    <source>
        <dbReference type="ARBA" id="ARBA00022679"/>
    </source>
</evidence>
<feature type="transmembrane region" description="Helical" evidence="9">
    <location>
        <begin position="97"/>
        <end position="121"/>
    </location>
</feature>
<comment type="catalytic activity">
    <reaction evidence="9">
        <text>N-terminal S-1,2-diacyl-sn-glyceryl-L-cysteinyl-[lipoprotein] + a glycerophospholipid = N-acyl-S-1,2-diacyl-sn-glyceryl-L-cysteinyl-[lipoprotein] + a 2-acyl-sn-glycero-3-phospholipid + H(+)</text>
        <dbReference type="Rhea" id="RHEA:48228"/>
        <dbReference type="Rhea" id="RHEA-COMP:14681"/>
        <dbReference type="Rhea" id="RHEA-COMP:14684"/>
        <dbReference type="ChEBI" id="CHEBI:15378"/>
        <dbReference type="ChEBI" id="CHEBI:136912"/>
        <dbReference type="ChEBI" id="CHEBI:140656"/>
        <dbReference type="ChEBI" id="CHEBI:140657"/>
        <dbReference type="ChEBI" id="CHEBI:140660"/>
        <dbReference type="EC" id="2.3.1.269"/>
    </reaction>
</comment>
<feature type="transmembrane region" description="Helical" evidence="9">
    <location>
        <begin position="128"/>
        <end position="147"/>
    </location>
</feature>
<keyword evidence="4 9" id="KW-0808">Transferase</keyword>
<dbReference type="PROSITE" id="PS50263">
    <property type="entry name" value="CN_HYDROLASE"/>
    <property type="match status" value="1"/>
</dbReference>
<dbReference type="EMBL" id="CP066681">
    <property type="protein sequence ID" value="QQG35511.1"/>
    <property type="molecule type" value="Genomic_DNA"/>
</dbReference>
<dbReference type="EC" id="2.3.1.269" evidence="9"/>
<keyword evidence="5 9" id="KW-0812">Transmembrane</keyword>
<evidence type="ECO:0000256" key="6">
    <source>
        <dbReference type="ARBA" id="ARBA00022989"/>
    </source>
</evidence>
<feature type="transmembrane region" description="Helical" evidence="9">
    <location>
        <begin position="39"/>
        <end position="56"/>
    </location>
</feature>
<gene>
    <name evidence="9 11" type="primary">lnt</name>
    <name evidence="11" type="ORF">HYS17_08215</name>
</gene>
<dbReference type="InterPro" id="IPR004563">
    <property type="entry name" value="Apolipo_AcylTrfase"/>
</dbReference>
<feature type="transmembrane region" description="Helical" evidence="9">
    <location>
        <begin position="205"/>
        <end position="225"/>
    </location>
</feature>
<feature type="transmembrane region" description="Helical" evidence="9">
    <location>
        <begin position="174"/>
        <end position="198"/>
    </location>
</feature>
<feature type="domain" description="CN hydrolase" evidence="10">
    <location>
        <begin position="243"/>
        <end position="491"/>
    </location>
</feature>
<keyword evidence="8 9" id="KW-0012">Acyltransferase</keyword>
<dbReference type="SUPFAM" id="SSF56317">
    <property type="entry name" value="Carbon-nitrogen hydrolase"/>
    <property type="match status" value="1"/>
</dbReference>
<accession>A0A7T5UH09</accession>
<dbReference type="PANTHER" id="PTHR38686">
    <property type="entry name" value="APOLIPOPROTEIN N-ACYLTRANSFERASE"/>
    <property type="match status" value="1"/>
</dbReference>
<evidence type="ECO:0000256" key="1">
    <source>
        <dbReference type="ARBA" id="ARBA00004651"/>
    </source>
</evidence>
<dbReference type="Gene3D" id="3.60.110.10">
    <property type="entry name" value="Carbon-nitrogen hydrolase"/>
    <property type="match status" value="1"/>
</dbReference>
<dbReference type="PANTHER" id="PTHR38686:SF1">
    <property type="entry name" value="APOLIPOPROTEIN N-ACYLTRANSFERASE"/>
    <property type="match status" value="1"/>
</dbReference>
<dbReference type="NCBIfam" id="TIGR00546">
    <property type="entry name" value="lnt"/>
    <property type="match status" value="1"/>
</dbReference>
<evidence type="ECO:0000313" key="12">
    <source>
        <dbReference type="Proteomes" id="UP000595362"/>
    </source>
</evidence>
<protein>
    <recommendedName>
        <fullName evidence="9">Apolipoprotein N-acyltransferase</fullName>
        <shortName evidence="9">ALP N-acyltransferase</shortName>
        <ecNumber evidence="9">2.3.1.269</ecNumber>
    </recommendedName>
</protein>
<dbReference type="AlphaFoldDB" id="A0A7T5UH09"/>
<comment type="similarity">
    <text evidence="2 9">Belongs to the CN hydrolase family. Apolipoprotein N-acyltransferase subfamily.</text>
</comment>
<evidence type="ECO:0000256" key="8">
    <source>
        <dbReference type="ARBA" id="ARBA00023315"/>
    </source>
</evidence>
<dbReference type="Pfam" id="PF00795">
    <property type="entry name" value="CN_hydrolase"/>
    <property type="match status" value="1"/>
</dbReference>
<dbReference type="Proteomes" id="UP000595362">
    <property type="component" value="Chromosome"/>
</dbReference>
<dbReference type="GO" id="GO:0042158">
    <property type="term" value="P:lipoprotein biosynthetic process"/>
    <property type="evidence" value="ECO:0007669"/>
    <property type="project" value="UniProtKB-UniRule"/>
</dbReference>
<reference evidence="11 12" key="1">
    <citation type="submission" date="2020-07" db="EMBL/GenBank/DDBJ databases">
        <title>Huge and variable diversity of episymbiotic CPR bacteria and DPANN archaea in groundwater ecosystems.</title>
        <authorList>
            <person name="He C.Y."/>
            <person name="Keren R."/>
            <person name="Whittaker M."/>
            <person name="Farag I.F."/>
            <person name="Doudna J."/>
            <person name="Cate J.H.D."/>
            <person name="Banfield J.F."/>
        </authorList>
    </citation>
    <scope>NUCLEOTIDE SEQUENCE [LARGE SCALE GENOMIC DNA]</scope>
    <source>
        <strain evidence="11">NC_groundwater_70_Ag_B-0.1um_54_66</strain>
    </source>
</reference>
<dbReference type="Pfam" id="PF20154">
    <property type="entry name" value="LNT_N"/>
    <property type="match status" value="1"/>
</dbReference>
<evidence type="ECO:0000256" key="7">
    <source>
        <dbReference type="ARBA" id="ARBA00023136"/>
    </source>
</evidence>
<feature type="transmembrane region" description="Helical" evidence="9">
    <location>
        <begin position="498"/>
        <end position="520"/>
    </location>
</feature>
<evidence type="ECO:0000256" key="3">
    <source>
        <dbReference type="ARBA" id="ARBA00022475"/>
    </source>
</evidence>
<keyword evidence="6 9" id="KW-1133">Transmembrane helix</keyword>
<comment type="function">
    <text evidence="9">Catalyzes the phospholipid dependent N-acylation of the N-terminal cysteine of apolipoprotein, the last step in lipoprotein maturation.</text>
</comment>
<keyword evidence="11" id="KW-0449">Lipoprotein</keyword>
<dbReference type="InterPro" id="IPR003010">
    <property type="entry name" value="C-N_Hydrolase"/>
</dbReference>
<comment type="pathway">
    <text evidence="9">Protein modification; lipoprotein biosynthesis (N-acyl transfer).</text>
</comment>
<evidence type="ECO:0000256" key="2">
    <source>
        <dbReference type="ARBA" id="ARBA00010065"/>
    </source>
</evidence>
<dbReference type="GO" id="GO:0005886">
    <property type="term" value="C:plasma membrane"/>
    <property type="evidence" value="ECO:0007669"/>
    <property type="project" value="UniProtKB-SubCell"/>
</dbReference>
<evidence type="ECO:0000259" key="10">
    <source>
        <dbReference type="PROSITE" id="PS50263"/>
    </source>
</evidence>
<dbReference type="GO" id="GO:0016410">
    <property type="term" value="F:N-acyltransferase activity"/>
    <property type="evidence" value="ECO:0007669"/>
    <property type="project" value="UniProtKB-UniRule"/>
</dbReference>
<evidence type="ECO:0000256" key="5">
    <source>
        <dbReference type="ARBA" id="ARBA00022692"/>
    </source>
</evidence>
<name>A0A7T5UH09_9BACT</name>
<dbReference type="InterPro" id="IPR045378">
    <property type="entry name" value="LNT_N"/>
</dbReference>
<keyword evidence="7 9" id="KW-0472">Membrane</keyword>
<dbReference type="InterPro" id="IPR036526">
    <property type="entry name" value="C-N_Hydrolase_sf"/>
</dbReference>
<organism evidence="11 12">
    <name type="scientific">Micavibrio aeruginosavorus</name>
    <dbReference type="NCBI Taxonomy" id="349221"/>
    <lineage>
        <taxon>Bacteria</taxon>
        <taxon>Pseudomonadati</taxon>
        <taxon>Bdellovibrionota</taxon>
        <taxon>Bdellovibrionia</taxon>
        <taxon>Bdellovibrionales</taxon>
        <taxon>Pseudobdellovibrionaceae</taxon>
        <taxon>Micavibrio</taxon>
    </lineage>
</organism>
<proteinExistence type="inferred from homology"/>
<keyword evidence="3 9" id="KW-1003">Cell membrane</keyword>
<dbReference type="UniPathway" id="UPA00666"/>